<evidence type="ECO:0000313" key="1">
    <source>
        <dbReference type="EMBL" id="CAG8611459.1"/>
    </source>
</evidence>
<comment type="caution">
    <text evidence="1">The sequence shown here is derived from an EMBL/GenBank/DDBJ whole genome shotgun (WGS) entry which is preliminary data.</text>
</comment>
<dbReference type="Proteomes" id="UP000789572">
    <property type="component" value="Unassembled WGS sequence"/>
</dbReference>
<protein>
    <submittedName>
        <fullName evidence="1">359_t:CDS:1</fullName>
    </submittedName>
</protein>
<organism evidence="1 2">
    <name type="scientific">Paraglomus occultum</name>
    <dbReference type="NCBI Taxonomy" id="144539"/>
    <lineage>
        <taxon>Eukaryota</taxon>
        <taxon>Fungi</taxon>
        <taxon>Fungi incertae sedis</taxon>
        <taxon>Mucoromycota</taxon>
        <taxon>Glomeromycotina</taxon>
        <taxon>Glomeromycetes</taxon>
        <taxon>Paraglomerales</taxon>
        <taxon>Paraglomeraceae</taxon>
        <taxon>Paraglomus</taxon>
    </lineage>
</organism>
<proteinExistence type="predicted"/>
<reference evidence="1" key="1">
    <citation type="submission" date="2021-06" db="EMBL/GenBank/DDBJ databases">
        <authorList>
            <person name="Kallberg Y."/>
            <person name="Tangrot J."/>
            <person name="Rosling A."/>
        </authorList>
    </citation>
    <scope>NUCLEOTIDE SEQUENCE</scope>
    <source>
        <strain evidence="1">IA702</strain>
    </source>
</reference>
<dbReference type="EMBL" id="CAJVPJ010002042">
    <property type="protein sequence ID" value="CAG8611459.1"/>
    <property type="molecule type" value="Genomic_DNA"/>
</dbReference>
<evidence type="ECO:0000313" key="2">
    <source>
        <dbReference type="Proteomes" id="UP000789572"/>
    </source>
</evidence>
<keyword evidence="2" id="KW-1185">Reference proteome</keyword>
<accession>A0A9N9CRD0</accession>
<gene>
    <name evidence="1" type="ORF">POCULU_LOCUS7968</name>
</gene>
<name>A0A9N9CRD0_9GLOM</name>
<feature type="non-terminal residue" evidence="1">
    <location>
        <position position="1"/>
    </location>
</feature>
<sequence length="133" mass="15576">MSSASDRAKFYYLPERQLTLQEKKSSARSKDTENSMDARCLWLISAPKSRRMDILETWTCPQLRAWRYRCTAYTTVDLPLWRCDAYIISFDAGIDIDNGVDAFWMSVCKKLRVLNPTLFAFDEQLRVTSHTFE</sequence>
<dbReference type="AlphaFoldDB" id="A0A9N9CRD0"/>